<dbReference type="EMBL" id="GL883093">
    <property type="protein sequence ID" value="EGG11227.1"/>
    <property type="molecule type" value="Genomic_DNA"/>
</dbReference>
<protein>
    <submittedName>
        <fullName evidence="2">Uncharacterized protein</fullName>
    </submittedName>
</protein>
<dbReference type="HOGENOM" id="CLU_1678294_0_0_1"/>
<keyword evidence="3" id="KW-1185">Reference proteome</keyword>
<reference evidence="3" key="1">
    <citation type="journal article" date="2011" name="Proc. Natl. Acad. Sci. U.S.A.">
        <title>Obligate biotrophy features unraveled by the genomic analysis of rust fungi.</title>
        <authorList>
            <person name="Duplessis S."/>
            <person name="Cuomo C.A."/>
            <person name="Lin Y.-C."/>
            <person name="Aerts A."/>
            <person name="Tisserant E."/>
            <person name="Veneault-Fourrey C."/>
            <person name="Joly D.L."/>
            <person name="Hacquard S."/>
            <person name="Amselem J."/>
            <person name="Cantarel B.L."/>
            <person name="Chiu R."/>
            <person name="Coutinho P.M."/>
            <person name="Feau N."/>
            <person name="Field M."/>
            <person name="Frey P."/>
            <person name="Gelhaye E."/>
            <person name="Goldberg J."/>
            <person name="Grabherr M.G."/>
            <person name="Kodira C.D."/>
            <person name="Kohler A."/>
            <person name="Kuees U."/>
            <person name="Lindquist E.A."/>
            <person name="Lucas S.M."/>
            <person name="Mago R."/>
            <person name="Mauceli E."/>
            <person name="Morin E."/>
            <person name="Murat C."/>
            <person name="Pangilinan J.L."/>
            <person name="Park R."/>
            <person name="Pearson M."/>
            <person name="Quesneville H."/>
            <person name="Rouhier N."/>
            <person name="Sakthikumar S."/>
            <person name="Salamov A.A."/>
            <person name="Schmutz J."/>
            <person name="Selles B."/>
            <person name="Shapiro H."/>
            <person name="Tanguay P."/>
            <person name="Tuskan G.A."/>
            <person name="Henrissat B."/>
            <person name="Van de Peer Y."/>
            <person name="Rouze P."/>
            <person name="Ellis J.G."/>
            <person name="Dodds P.N."/>
            <person name="Schein J.E."/>
            <person name="Zhong S."/>
            <person name="Hamelin R.C."/>
            <person name="Grigoriev I.V."/>
            <person name="Szabo L.J."/>
            <person name="Martin F."/>
        </authorList>
    </citation>
    <scope>NUCLEOTIDE SEQUENCE [LARGE SCALE GENOMIC DNA]</scope>
    <source>
        <strain evidence="3">98AG31 / pathotype 3-4-7</strain>
    </source>
</reference>
<name>F4R931_MELLP</name>
<dbReference type="VEuPathDB" id="FungiDB:MELLADRAFT_59868"/>
<dbReference type="KEGG" id="mlr:MELLADRAFT_59868"/>
<dbReference type="Proteomes" id="UP000001072">
    <property type="component" value="Unassembled WGS sequence"/>
</dbReference>
<feature type="region of interest" description="Disordered" evidence="1">
    <location>
        <begin position="39"/>
        <end position="157"/>
    </location>
</feature>
<dbReference type="AlphaFoldDB" id="F4R931"/>
<gene>
    <name evidence="2" type="ORF">MELLADRAFT_59868</name>
</gene>
<evidence type="ECO:0000256" key="1">
    <source>
        <dbReference type="SAM" id="MobiDB-lite"/>
    </source>
</evidence>
<proteinExistence type="predicted"/>
<dbReference type="OrthoDB" id="2507714at2759"/>
<accession>F4R931</accession>
<feature type="compositionally biased region" description="Basic and acidic residues" evidence="1">
    <location>
        <begin position="118"/>
        <end position="135"/>
    </location>
</feature>
<evidence type="ECO:0000313" key="2">
    <source>
        <dbReference type="EMBL" id="EGG11227.1"/>
    </source>
</evidence>
<dbReference type="RefSeq" id="XP_007405829.1">
    <property type="nucleotide sequence ID" value="XM_007405767.1"/>
</dbReference>
<sequence length="157" mass="18225">MSMRLQRERDSLIEEENAYRRQLENISGFGKNHIIPIGKLQRLDETDTESEPSSETERTNSPMQIIPGLILEEPTTNTTPTTVERPIRFRWNEEESQERMSDSNEMSGIDLDADVEDLDNHIQDEDGSEEIRYTDEVSEDQIEGDSRSLYEDELSTR</sequence>
<feature type="compositionally biased region" description="Basic and acidic residues" evidence="1">
    <location>
        <begin position="85"/>
        <end position="102"/>
    </location>
</feature>
<organism evidence="3">
    <name type="scientific">Melampsora larici-populina (strain 98AG31 / pathotype 3-4-7)</name>
    <name type="common">Poplar leaf rust fungus</name>
    <dbReference type="NCBI Taxonomy" id="747676"/>
    <lineage>
        <taxon>Eukaryota</taxon>
        <taxon>Fungi</taxon>
        <taxon>Dikarya</taxon>
        <taxon>Basidiomycota</taxon>
        <taxon>Pucciniomycotina</taxon>
        <taxon>Pucciniomycetes</taxon>
        <taxon>Pucciniales</taxon>
        <taxon>Melampsoraceae</taxon>
        <taxon>Melampsora</taxon>
    </lineage>
</organism>
<evidence type="ECO:0000313" key="3">
    <source>
        <dbReference type="Proteomes" id="UP000001072"/>
    </source>
</evidence>
<dbReference type="GeneID" id="18929437"/>
<feature type="compositionally biased region" description="Basic and acidic residues" evidence="1">
    <location>
        <begin position="144"/>
        <end position="157"/>
    </location>
</feature>
<dbReference type="InParanoid" id="F4R931"/>